<keyword evidence="3" id="KW-0285">Flavoprotein</keyword>
<dbReference type="SUPFAM" id="SSF51905">
    <property type="entry name" value="FAD/NAD(P)-binding domain"/>
    <property type="match status" value="1"/>
</dbReference>
<proteinExistence type="inferred from homology"/>
<evidence type="ECO:0000256" key="4">
    <source>
        <dbReference type="ARBA" id="ARBA00023002"/>
    </source>
</evidence>
<evidence type="ECO:0000256" key="5">
    <source>
        <dbReference type="SAM" id="MobiDB-lite"/>
    </source>
</evidence>
<comment type="caution">
    <text evidence="7">The sequence shown here is derived from an EMBL/GenBank/DDBJ whole genome shotgun (WGS) entry which is preliminary data.</text>
</comment>
<keyword evidence="8" id="KW-1185">Reference proteome</keyword>
<accession>W1Q3W4</accession>
<keyword evidence="4" id="KW-0560">Oxidoreductase</keyword>
<sequence length="376" mass="41097">MKKNLAIIGGGIVGATAAYYALKEGHAVTLYEDGTGQATKAAAGIICPWFTLRRNKPWYYLVSQGAEFYRRFMADLAEDGLNTDPIFQEVGTLLVRKNESSLTRDQERAQERRPASPSIGNLTSLSAQEAMGKFPLLETPYPASFVSGGARLDGAALIRQLHDLIPKLGGKLIHGQAQLMADGDQQVSVLGPQKDTKSYDAILLACGAWLPHILEPLGYEVAISPQKGQLFSIYRPDWEGNAWPVVMPPGKFDIIPFQNGELVIGATHENDRGYDLTVEDQRLAELQERASSLLPFLSDQVAYHRVKVGIRAYTPDYAVLVGPVPELESVWAVSGLGSSGLTSGPFLGYQWVKHVSQGHVDLDQSLYPIASYIKKV</sequence>
<dbReference type="GO" id="GO:0005737">
    <property type="term" value="C:cytoplasm"/>
    <property type="evidence" value="ECO:0007669"/>
    <property type="project" value="TreeGrafter"/>
</dbReference>
<dbReference type="Gene3D" id="3.30.9.10">
    <property type="entry name" value="D-Amino Acid Oxidase, subunit A, domain 2"/>
    <property type="match status" value="1"/>
</dbReference>
<dbReference type="InterPro" id="IPR036188">
    <property type="entry name" value="FAD/NAD-bd_sf"/>
</dbReference>
<dbReference type="PANTHER" id="PTHR13847:SF286">
    <property type="entry name" value="D-AMINO ACID DEHYDROGENASE"/>
    <property type="match status" value="1"/>
</dbReference>
<evidence type="ECO:0000256" key="3">
    <source>
        <dbReference type="ARBA" id="ARBA00022630"/>
    </source>
</evidence>
<dbReference type="AlphaFoldDB" id="W1Q3W4"/>
<name>W1Q3W4_ABIDE</name>
<evidence type="ECO:0000256" key="2">
    <source>
        <dbReference type="ARBA" id="ARBA00009410"/>
    </source>
</evidence>
<feature type="compositionally biased region" description="Basic and acidic residues" evidence="5">
    <location>
        <begin position="99"/>
        <end position="114"/>
    </location>
</feature>
<dbReference type="HOGENOM" id="CLU_007884_4_5_9"/>
<dbReference type="SUPFAM" id="SSF54373">
    <property type="entry name" value="FAD-linked reductases, C-terminal domain"/>
    <property type="match status" value="1"/>
</dbReference>
<dbReference type="GO" id="GO:0016491">
    <property type="term" value="F:oxidoreductase activity"/>
    <property type="evidence" value="ECO:0007669"/>
    <property type="project" value="UniProtKB-KW"/>
</dbReference>
<feature type="region of interest" description="Disordered" evidence="5">
    <location>
        <begin position="99"/>
        <end position="121"/>
    </location>
</feature>
<dbReference type="InterPro" id="IPR006076">
    <property type="entry name" value="FAD-dep_OxRdtase"/>
</dbReference>
<dbReference type="Pfam" id="PF01266">
    <property type="entry name" value="DAO"/>
    <property type="match status" value="1"/>
</dbReference>
<feature type="domain" description="FAD dependent oxidoreductase" evidence="6">
    <location>
        <begin position="5"/>
        <end position="348"/>
    </location>
</feature>
<protein>
    <submittedName>
        <fullName evidence="7">FAD dependent oxidoreductase</fullName>
    </submittedName>
</protein>
<comment type="similarity">
    <text evidence="2">Belongs to the DadA oxidoreductase family.</text>
</comment>
<comment type="cofactor">
    <cofactor evidence="1">
        <name>FAD</name>
        <dbReference type="ChEBI" id="CHEBI:57692"/>
    </cofactor>
</comment>
<organism evidence="7 8">
    <name type="scientific">Abiotrophia defectiva ATCC 49176</name>
    <dbReference type="NCBI Taxonomy" id="592010"/>
    <lineage>
        <taxon>Bacteria</taxon>
        <taxon>Bacillati</taxon>
        <taxon>Bacillota</taxon>
        <taxon>Bacilli</taxon>
        <taxon>Lactobacillales</taxon>
        <taxon>Aerococcaceae</taxon>
        <taxon>Abiotrophia</taxon>
    </lineage>
</organism>
<dbReference type="EMBL" id="ACIN03000005">
    <property type="protein sequence ID" value="ESK65861.1"/>
    <property type="molecule type" value="Genomic_DNA"/>
</dbReference>
<dbReference type="eggNOG" id="COG0665">
    <property type="taxonomic scope" value="Bacteria"/>
</dbReference>
<dbReference type="PANTHER" id="PTHR13847">
    <property type="entry name" value="SARCOSINE DEHYDROGENASE-RELATED"/>
    <property type="match status" value="1"/>
</dbReference>
<evidence type="ECO:0000256" key="1">
    <source>
        <dbReference type="ARBA" id="ARBA00001974"/>
    </source>
</evidence>
<dbReference type="Gene3D" id="3.50.50.60">
    <property type="entry name" value="FAD/NAD(P)-binding domain"/>
    <property type="match status" value="1"/>
</dbReference>
<dbReference type="STRING" id="592010.GCWU000182_000927"/>
<dbReference type="RefSeq" id="WP_023391577.1">
    <property type="nucleotide sequence ID" value="NZ_KI535340.1"/>
</dbReference>
<reference evidence="7" key="1">
    <citation type="submission" date="2013-06" db="EMBL/GenBank/DDBJ databases">
        <authorList>
            <person name="Weinstock G."/>
            <person name="Sodergren E."/>
            <person name="Clifton S."/>
            <person name="Fulton L."/>
            <person name="Fulton B."/>
            <person name="Courtney L."/>
            <person name="Fronick C."/>
            <person name="Harrison M."/>
            <person name="Strong C."/>
            <person name="Farmer C."/>
            <person name="Delahaunty K."/>
            <person name="Markovic C."/>
            <person name="Hall O."/>
            <person name="Minx P."/>
            <person name="Tomlinson C."/>
            <person name="Mitreva M."/>
            <person name="Nelson J."/>
            <person name="Hou S."/>
            <person name="Wollam A."/>
            <person name="Pepin K.H."/>
            <person name="Johnson M."/>
            <person name="Bhonagiri V."/>
            <person name="Nash W.E."/>
            <person name="Warren W."/>
            <person name="Chinwalla A."/>
            <person name="Mardis E.R."/>
            <person name="Wilson R.K."/>
        </authorList>
    </citation>
    <scope>NUCLEOTIDE SEQUENCE [LARGE SCALE GENOMIC DNA]</scope>
    <source>
        <strain evidence="7">ATCC 49176</strain>
    </source>
</reference>
<dbReference type="Proteomes" id="UP000019050">
    <property type="component" value="Unassembled WGS sequence"/>
</dbReference>
<dbReference type="OrthoDB" id="9805337at2"/>
<gene>
    <name evidence="7" type="ORF">GCWU000182_000927</name>
</gene>
<evidence type="ECO:0000259" key="6">
    <source>
        <dbReference type="Pfam" id="PF01266"/>
    </source>
</evidence>
<evidence type="ECO:0000313" key="8">
    <source>
        <dbReference type="Proteomes" id="UP000019050"/>
    </source>
</evidence>
<dbReference type="GeneID" id="84817003"/>
<evidence type="ECO:0000313" key="7">
    <source>
        <dbReference type="EMBL" id="ESK65861.1"/>
    </source>
</evidence>